<dbReference type="EMBL" id="QMQX01000218">
    <property type="protein sequence ID" value="RLE49306.1"/>
    <property type="molecule type" value="Genomic_DNA"/>
</dbReference>
<dbReference type="AlphaFoldDB" id="A0A497EQA6"/>
<comment type="caution">
    <text evidence="1">The sequence shown here is derived from an EMBL/GenBank/DDBJ whole genome shotgun (WGS) entry which is preliminary data.</text>
</comment>
<accession>A0A497EQA6</accession>
<evidence type="ECO:0000313" key="2">
    <source>
        <dbReference type="Proteomes" id="UP000272051"/>
    </source>
</evidence>
<proteinExistence type="predicted"/>
<feature type="non-terminal residue" evidence="1">
    <location>
        <position position="78"/>
    </location>
</feature>
<reference evidence="1 2" key="1">
    <citation type="submission" date="2018-06" db="EMBL/GenBank/DDBJ databases">
        <title>Extensive metabolic versatility and redundancy in microbially diverse, dynamic hydrothermal sediments.</title>
        <authorList>
            <person name="Dombrowski N."/>
            <person name="Teske A."/>
            <person name="Baker B.J."/>
        </authorList>
    </citation>
    <scope>NUCLEOTIDE SEQUENCE [LARGE SCALE GENOMIC DNA]</scope>
    <source>
        <strain evidence="1">B34_G17</strain>
    </source>
</reference>
<evidence type="ECO:0000313" key="1">
    <source>
        <dbReference type="EMBL" id="RLE49306.1"/>
    </source>
</evidence>
<protein>
    <submittedName>
        <fullName evidence="1">Uncharacterized protein</fullName>
    </submittedName>
</protein>
<name>A0A497EQA6_9CREN</name>
<dbReference type="Proteomes" id="UP000272051">
    <property type="component" value="Unassembled WGS sequence"/>
</dbReference>
<sequence>MRPTRHGNREVFTHVEVEKILLDTSEKISNLFFESLKINLPKPISIDLWSVENSIWRLCTSAVNSMSTVNAELADRFL</sequence>
<organism evidence="1 2">
    <name type="scientific">Thermoproteota archaeon</name>
    <dbReference type="NCBI Taxonomy" id="2056631"/>
    <lineage>
        <taxon>Archaea</taxon>
        <taxon>Thermoproteota</taxon>
    </lineage>
</organism>
<gene>
    <name evidence="1" type="ORF">DRJ33_08395</name>
</gene>